<name>A0A520RZZ9_9GAMM</name>
<comment type="caution">
    <text evidence="5">The sequence shown here is derived from an EMBL/GenBank/DDBJ whole genome shotgun (WGS) entry which is preliminary data.</text>
</comment>
<keyword evidence="3" id="KW-1133">Transmembrane helix</keyword>
<sequence length="539" mass="58795">MTPVVRLYWLIALFCLPLSLVWLHASLGGTYAPGTLAAHPLQLLLFLLTLGWTAVGGYDLFFSPSNLRRNYPVLANIRYVLEKFRPEIQQYFISNNQEERPFSREQRDLVYRRAKNLSDTIPFGTERDILAEGYRSLLHSINATHLDESHGRVTFGGPACSKPYSASRLNISAMSFGSLSGNAIRALNKGASLGGFAHNTGEGGLSPHHLKYGGDIIWQIGTGYFGCRQKNGRFDDGAFADRASRDSVKMIEIKISQGAKPSHGGVLPAAKVTQEIADIRLVEVGQTVNSPPSHPEFSTPIGLLEFVQRLRNESGGKPIGIKLCLGHKHEFLGIIKAMVATQIAPDFITIDGSEGGTGAAPVEFTNRLGVPCLEATYFANQALIGANLRDSIRLISSGITASGFDMLEKIAVGANAVNAARSMMLALGCIQARSCNTNLCPTGIATQDPARERAVDVEEKAQRVKNYHERTMHSFLELCGAMGLEDPDDLAPEDLLRRSENIMRSFVQSYAALEPGQLLSDDIPASFKTDWDRAQAAKF</sequence>
<dbReference type="GO" id="GO:0006537">
    <property type="term" value="P:glutamate biosynthetic process"/>
    <property type="evidence" value="ECO:0007669"/>
    <property type="project" value="InterPro"/>
</dbReference>
<dbReference type="InterPro" id="IPR002932">
    <property type="entry name" value="Glu_synthdom"/>
</dbReference>
<dbReference type="PIRSF" id="PIRSF006429">
    <property type="entry name" value="GOGAT_lg_2"/>
    <property type="match status" value="1"/>
</dbReference>
<feature type="transmembrane region" description="Helical" evidence="3">
    <location>
        <begin position="37"/>
        <end position="61"/>
    </location>
</feature>
<dbReference type="GO" id="GO:0015930">
    <property type="term" value="F:glutamate synthase activity"/>
    <property type="evidence" value="ECO:0007669"/>
    <property type="project" value="InterPro"/>
</dbReference>
<accession>A0A520RZZ9</accession>
<keyword evidence="3" id="KW-0812">Transmembrane</keyword>
<dbReference type="PANTHER" id="PTHR43819">
    <property type="entry name" value="ARCHAEAL-TYPE GLUTAMATE SYNTHASE [NADPH]"/>
    <property type="match status" value="1"/>
</dbReference>
<evidence type="ECO:0000259" key="4">
    <source>
        <dbReference type="Pfam" id="PF01645"/>
    </source>
</evidence>
<evidence type="ECO:0000256" key="3">
    <source>
        <dbReference type="SAM" id="Phobius"/>
    </source>
</evidence>
<protein>
    <submittedName>
        <fullName evidence="5">FMN-binding glutamate synthase family protein</fullName>
    </submittedName>
</protein>
<evidence type="ECO:0000313" key="6">
    <source>
        <dbReference type="Proteomes" id="UP000320404"/>
    </source>
</evidence>
<organism evidence="5 6">
    <name type="scientific">OM182 bacterium</name>
    <dbReference type="NCBI Taxonomy" id="2510334"/>
    <lineage>
        <taxon>Bacteria</taxon>
        <taxon>Pseudomonadati</taxon>
        <taxon>Pseudomonadota</taxon>
        <taxon>Gammaproteobacteria</taxon>
        <taxon>OMG group</taxon>
        <taxon>OM182 clade</taxon>
    </lineage>
</organism>
<keyword evidence="3" id="KW-0472">Membrane</keyword>
<dbReference type="CDD" id="cd02808">
    <property type="entry name" value="GltS_FMN"/>
    <property type="match status" value="1"/>
</dbReference>
<dbReference type="InterPro" id="IPR024188">
    <property type="entry name" value="GltB"/>
</dbReference>
<reference evidence="5 6" key="1">
    <citation type="submission" date="2019-02" db="EMBL/GenBank/DDBJ databases">
        <title>Prokaryotic population dynamics and viral predation in marine succession experiment using metagenomics: the confinement effect.</title>
        <authorList>
            <person name="Haro-Moreno J.M."/>
            <person name="Rodriguez-Valera F."/>
            <person name="Lopez-Perez M."/>
        </authorList>
    </citation>
    <scope>NUCLEOTIDE SEQUENCE [LARGE SCALE GENOMIC DNA]</scope>
    <source>
        <strain evidence="5">MED-G158</strain>
    </source>
</reference>
<evidence type="ECO:0000313" key="5">
    <source>
        <dbReference type="EMBL" id="RZO75787.1"/>
    </source>
</evidence>
<evidence type="ECO:0000256" key="2">
    <source>
        <dbReference type="PIRNR" id="PIRNR006429"/>
    </source>
</evidence>
<dbReference type="EMBL" id="SHAH01000046">
    <property type="protein sequence ID" value="RZO75787.1"/>
    <property type="molecule type" value="Genomic_DNA"/>
</dbReference>
<feature type="transmembrane region" description="Helical" evidence="3">
    <location>
        <begin position="7"/>
        <end position="25"/>
    </location>
</feature>
<dbReference type="AlphaFoldDB" id="A0A520RZZ9"/>
<dbReference type="InterPro" id="IPR013785">
    <property type="entry name" value="Aldolase_TIM"/>
</dbReference>
<gene>
    <name evidence="5" type="ORF">EVA69_03755</name>
</gene>
<proteinExistence type="inferred from homology"/>
<dbReference type="Proteomes" id="UP000320404">
    <property type="component" value="Unassembled WGS sequence"/>
</dbReference>
<dbReference type="SUPFAM" id="SSF51395">
    <property type="entry name" value="FMN-linked oxidoreductases"/>
    <property type="match status" value="1"/>
</dbReference>
<comment type="similarity">
    <text evidence="1 2">Belongs to the glutamate synthase family.</text>
</comment>
<feature type="domain" description="Glutamate synthase" evidence="4">
    <location>
        <begin position="166"/>
        <end position="484"/>
    </location>
</feature>
<dbReference type="Pfam" id="PF01645">
    <property type="entry name" value="Glu_synthase"/>
    <property type="match status" value="1"/>
</dbReference>
<evidence type="ECO:0000256" key="1">
    <source>
        <dbReference type="ARBA" id="ARBA00009716"/>
    </source>
</evidence>
<dbReference type="Gene3D" id="3.20.20.70">
    <property type="entry name" value="Aldolase class I"/>
    <property type="match status" value="1"/>
</dbReference>
<dbReference type="PANTHER" id="PTHR43819:SF1">
    <property type="entry name" value="ARCHAEAL-TYPE GLUTAMATE SYNTHASE [NADPH]"/>
    <property type="match status" value="1"/>
</dbReference>